<keyword evidence="2 4" id="KW-0808">Transferase</keyword>
<reference evidence="4 5" key="1">
    <citation type="journal article" date="2010" name="PLoS ONE">
        <title>The Waddlia genome: a window into chlamydial biology.</title>
        <authorList>
            <person name="Bertelli C."/>
            <person name="Collyn F."/>
            <person name="Croxatto A."/>
            <person name="Ruckert C."/>
            <person name="Polkinghorne A."/>
            <person name="Kebbi-Beghdadi C."/>
            <person name="Goesmann A."/>
            <person name="Vaughan L."/>
            <person name="Greub G."/>
        </authorList>
    </citation>
    <scope>NUCLEOTIDE SEQUENCE [LARGE SCALE GENOMIC DNA]</scope>
    <source>
        <strain evidence="5">ATCC VR-1470 / WSU 86-1044</strain>
    </source>
</reference>
<dbReference type="GO" id="GO:0016757">
    <property type="term" value="F:glycosyltransferase activity"/>
    <property type="evidence" value="ECO:0007669"/>
    <property type="project" value="UniProtKB-KW"/>
</dbReference>
<evidence type="ECO:0000256" key="1">
    <source>
        <dbReference type="ARBA" id="ARBA00022676"/>
    </source>
</evidence>
<dbReference type="HOGENOM" id="CLU_055416_0_0_0"/>
<dbReference type="Pfam" id="PF00534">
    <property type="entry name" value="Glycos_transf_1"/>
    <property type="match status" value="1"/>
</dbReference>
<evidence type="ECO:0000256" key="2">
    <source>
        <dbReference type="ARBA" id="ARBA00022679"/>
    </source>
</evidence>
<dbReference type="Proteomes" id="UP000001505">
    <property type="component" value="Chromosome"/>
</dbReference>
<keyword evidence="5" id="KW-1185">Reference proteome</keyword>
<dbReference type="eggNOG" id="COG0438">
    <property type="taxonomic scope" value="Bacteria"/>
</dbReference>
<dbReference type="PANTHER" id="PTHR12526:SF629">
    <property type="entry name" value="TEICHURONIC ACID BIOSYNTHESIS GLYCOSYLTRANSFERASE TUAH-RELATED"/>
    <property type="match status" value="1"/>
</dbReference>
<dbReference type="KEGG" id="wch:wcw_1821"/>
<evidence type="ECO:0000313" key="5">
    <source>
        <dbReference type="Proteomes" id="UP000001505"/>
    </source>
</evidence>
<dbReference type="InterPro" id="IPR001296">
    <property type="entry name" value="Glyco_trans_1"/>
</dbReference>
<proteinExistence type="predicted"/>
<accession>D6YSW5</accession>
<dbReference type="PANTHER" id="PTHR12526">
    <property type="entry name" value="GLYCOSYLTRANSFERASE"/>
    <property type="match status" value="1"/>
</dbReference>
<keyword evidence="1" id="KW-0328">Glycosyltransferase</keyword>
<dbReference type="SUPFAM" id="SSF53756">
    <property type="entry name" value="UDP-Glycosyltransferase/glycogen phosphorylase"/>
    <property type="match status" value="1"/>
</dbReference>
<protein>
    <submittedName>
        <fullName evidence="4">Putative glycosyl transferase</fullName>
    </submittedName>
</protein>
<sequence length="413" mass="47972">MKKLVMLTSFFPFAHGEEFLETEIEYLTKYFDQIHIFPKNFDKNRRPLPPKVQISHLFFSNKILKKFTILRKSLFSSMFWIEFFNHPFNYIKWKPLKHLIFMTGESKKNLNKFSSYIQKNGLEEALFYSYWCDHSPLILMLLKKKHPKITIISRAHGGDLYHERMPAGTKFLRQRLLSNLDYVFTISNHGRDYLLSNYTLKSSKIIVSRLGVNPSKKKTSPSSTEEFFSVVSCSFLTPVKRINLLIKALAIVAKRLPEVKFNWSHLGDGPLRNELEQHAKESFPSNVSFCFYGYIKNKKITEFYYKNSIDLFINLSVSEGLPVSMMEAQSCGLPILATNVGGVSEIVNSSNGYLLPKEITPEVIADKMISIKSNTKELNQKKISAYHHWEQHFNALKNYESFAQKISRLRSQS</sequence>
<dbReference type="EMBL" id="CP001928">
    <property type="protein sequence ID" value="ADI39160.1"/>
    <property type="molecule type" value="Genomic_DNA"/>
</dbReference>
<evidence type="ECO:0000259" key="3">
    <source>
        <dbReference type="Pfam" id="PF00534"/>
    </source>
</evidence>
<dbReference type="RefSeq" id="WP_013182860.1">
    <property type="nucleotide sequence ID" value="NC_014225.1"/>
</dbReference>
<dbReference type="Gene3D" id="3.40.50.2000">
    <property type="entry name" value="Glycogen Phosphorylase B"/>
    <property type="match status" value="2"/>
</dbReference>
<name>D6YSW5_WADCW</name>
<dbReference type="STRING" id="716544.wcw_1821"/>
<dbReference type="CAZy" id="GT4">
    <property type="family name" value="Glycosyltransferase Family 4"/>
</dbReference>
<gene>
    <name evidence="4" type="ordered locus">wcw_1821</name>
</gene>
<feature type="domain" description="Glycosyl transferase family 1" evidence="3">
    <location>
        <begin position="225"/>
        <end position="380"/>
    </location>
</feature>
<organism evidence="4 5">
    <name type="scientific">Waddlia chondrophila (strain ATCC VR-1470 / WSU 86-1044)</name>
    <dbReference type="NCBI Taxonomy" id="716544"/>
    <lineage>
        <taxon>Bacteria</taxon>
        <taxon>Pseudomonadati</taxon>
        <taxon>Chlamydiota</taxon>
        <taxon>Chlamydiia</taxon>
        <taxon>Parachlamydiales</taxon>
        <taxon>Waddliaceae</taxon>
        <taxon>Waddlia</taxon>
    </lineage>
</organism>
<evidence type="ECO:0000313" key="4">
    <source>
        <dbReference type="EMBL" id="ADI39160.1"/>
    </source>
</evidence>
<dbReference type="AlphaFoldDB" id="D6YSW5"/>